<dbReference type="OrthoDB" id="9801056at2"/>
<comment type="similarity">
    <text evidence="1">Belongs to the NAD(P)-dependent epimerase/dehydratase family.</text>
</comment>
<organism evidence="5 6">
    <name type="scientific">Paenibacillus catalpae</name>
    <dbReference type="NCBI Taxonomy" id="1045775"/>
    <lineage>
        <taxon>Bacteria</taxon>
        <taxon>Bacillati</taxon>
        <taxon>Bacillota</taxon>
        <taxon>Bacilli</taxon>
        <taxon>Bacillales</taxon>
        <taxon>Paenibacillaceae</taxon>
        <taxon>Paenibacillus</taxon>
    </lineage>
</organism>
<dbReference type="PANTHER" id="PTHR43103:SF5">
    <property type="entry name" value="4-EPIMERASE, PUTATIVE (AFU_ORTHOLOGUE AFUA_7G00360)-RELATED"/>
    <property type="match status" value="1"/>
</dbReference>
<dbReference type="RefSeq" id="WP_091186458.1">
    <property type="nucleotide sequence ID" value="NZ_FOMT01000003.1"/>
</dbReference>
<accession>A0A1I2AA54</accession>
<dbReference type="SUPFAM" id="SSF51735">
    <property type="entry name" value="NAD(P)-binding Rossmann-fold domains"/>
    <property type="match status" value="1"/>
</dbReference>
<reference evidence="6" key="1">
    <citation type="submission" date="2016-10" db="EMBL/GenBank/DDBJ databases">
        <authorList>
            <person name="Varghese N."/>
            <person name="Submissions S."/>
        </authorList>
    </citation>
    <scope>NUCLEOTIDE SEQUENCE [LARGE SCALE GENOMIC DNA]</scope>
    <source>
        <strain evidence="6">CGMCC 1.10784</strain>
    </source>
</reference>
<dbReference type="AlphaFoldDB" id="A0A1I2AA54"/>
<keyword evidence="2" id="KW-0560">Oxidoreductase</keyword>
<evidence type="ECO:0000259" key="4">
    <source>
        <dbReference type="Pfam" id="PF01370"/>
    </source>
</evidence>
<dbReference type="Gene3D" id="3.40.50.720">
    <property type="entry name" value="NAD(P)-binding Rossmann-like Domain"/>
    <property type="match status" value="1"/>
</dbReference>
<sequence length="279" mass="30946">MKTIAVTGGSGKLGTALIKELLQEGYTVVSLDQQRSSELRCRQIKVDLNDFGQVVSALHGADAVIHMAAIPAPLGYPYPYIFANNVVSGYHILEAASLLGIRKVVVGSSESSYGFAWARAPFSPDYLPVDEEHPQQPQECYGLSKIVNELTAAMFDRRNGMQVISLRFSMITKPEDYKDLSIRKPEAFKNIFWSYIDIRDAVSACIASLKAEDRGAICLNITSSDTLSDLPTVQLIEQFYPDVKDLRDAFPERTAIVSNQEAQRVLGWKPQHSWADSIN</sequence>
<evidence type="ECO:0000313" key="6">
    <source>
        <dbReference type="Proteomes" id="UP000198855"/>
    </source>
</evidence>
<evidence type="ECO:0000256" key="2">
    <source>
        <dbReference type="ARBA" id="ARBA00023002"/>
    </source>
</evidence>
<dbReference type="Pfam" id="PF01370">
    <property type="entry name" value="Epimerase"/>
    <property type="match status" value="1"/>
</dbReference>
<feature type="domain" description="NAD-dependent epimerase/dehydratase" evidence="4">
    <location>
        <begin position="4"/>
        <end position="171"/>
    </location>
</feature>
<dbReference type="EMBL" id="FOMT01000003">
    <property type="protein sequence ID" value="SFE40742.1"/>
    <property type="molecule type" value="Genomic_DNA"/>
</dbReference>
<gene>
    <name evidence="5" type="ORF">SAMN05216378_3015</name>
</gene>
<dbReference type="Proteomes" id="UP000198855">
    <property type="component" value="Unassembled WGS sequence"/>
</dbReference>
<evidence type="ECO:0000256" key="1">
    <source>
        <dbReference type="ARBA" id="ARBA00007637"/>
    </source>
</evidence>
<proteinExistence type="inferred from homology"/>
<name>A0A1I2AA54_9BACL</name>
<evidence type="ECO:0000256" key="3">
    <source>
        <dbReference type="ARBA" id="ARBA00023027"/>
    </source>
</evidence>
<keyword evidence="3" id="KW-0520">NAD</keyword>
<dbReference type="GO" id="GO:0016491">
    <property type="term" value="F:oxidoreductase activity"/>
    <property type="evidence" value="ECO:0007669"/>
    <property type="project" value="UniProtKB-KW"/>
</dbReference>
<dbReference type="InterPro" id="IPR036291">
    <property type="entry name" value="NAD(P)-bd_dom_sf"/>
</dbReference>
<dbReference type="PANTHER" id="PTHR43103">
    <property type="entry name" value="NUCLEOSIDE-DIPHOSPHATE-SUGAR EPIMERASE"/>
    <property type="match status" value="1"/>
</dbReference>
<dbReference type="STRING" id="1045775.SAMN05216378_3015"/>
<protein>
    <submittedName>
        <fullName evidence="5">Nucleoside-diphosphate-sugar epimerase</fullName>
    </submittedName>
</protein>
<dbReference type="InterPro" id="IPR001509">
    <property type="entry name" value="Epimerase_deHydtase"/>
</dbReference>
<keyword evidence="6" id="KW-1185">Reference proteome</keyword>
<evidence type="ECO:0000313" key="5">
    <source>
        <dbReference type="EMBL" id="SFE40742.1"/>
    </source>
</evidence>